<evidence type="ECO:0000256" key="6">
    <source>
        <dbReference type="PIRSR" id="PIRSR602401-1"/>
    </source>
</evidence>
<keyword evidence="4 6" id="KW-0479">Metal-binding</keyword>
<dbReference type="PANTHER" id="PTHR24305">
    <property type="entry name" value="CYTOCHROME P450"/>
    <property type="match status" value="1"/>
</dbReference>
<keyword evidence="9" id="KW-1185">Reference proteome</keyword>
<keyword evidence="7" id="KW-0560">Oxidoreductase</keyword>
<comment type="cofactor">
    <cofactor evidence="1 6">
        <name>heme</name>
        <dbReference type="ChEBI" id="CHEBI:30413"/>
    </cofactor>
</comment>
<dbReference type="GO" id="GO:0020037">
    <property type="term" value="F:heme binding"/>
    <property type="evidence" value="ECO:0007669"/>
    <property type="project" value="InterPro"/>
</dbReference>
<gene>
    <name evidence="8" type="ORF">EKO27_g5076</name>
</gene>
<evidence type="ECO:0000313" key="8">
    <source>
        <dbReference type="EMBL" id="RWA10017.1"/>
    </source>
</evidence>
<dbReference type="GO" id="GO:0004497">
    <property type="term" value="F:monooxygenase activity"/>
    <property type="evidence" value="ECO:0007669"/>
    <property type="project" value="UniProtKB-KW"/>
</dbReference>
<organism evidence="8 9">
    <name type="scientific">Xylaria grammica</name>
    <dbReference type="NCBI Taxonomy" id="363999"/>
    <lineage>
        <taxon>Eukaryota</taxon>
        <taxon>Fungi</taxon>
        <taxon>Dikarya</taxon>
        <taxon>Ascomycota</taxon>
        <taxon>Pezizomycotina</taxon>
        <taxon>Sordariomycetes</taxon>
        <taxon>Xylariomycetidae</taxon>
        <taxon>Xylariales</taxon>
        <taxon>Xylariaceae</taxon>
        <taxon>Xylaria</taxon>
    </lineage>
</organism>
<dbReference type="InterPro" id="IPR002401">
    <property type="entry name" value="Cyt_P450_E_grp-I"/>
</dbReference>
<evidence type="ECO:0000256" key="7">
    <source>
        <dbReference type="RuleBase" id="RU000461"/>
    </source>
</evidence>
<evidence type="ECO:0000256" key="5">
    <source>
        <dbReference type="ARBA" id="ARBA00023004"/>
    </source>
</evidence>
<evidence type="ECO:0000313" key="9">
    <source>
        <dbReference type="Proteomes" id="UP000286045"/>
    </source>
</evidence>
<accession>A0A439D6I7</accession>
<dbReference type="SUPFAM" id="SSF48264">
    <property type="entry name" value="Cytochrome P450"/>
    <property type="match status" value="1"/>
</dbReference>
<dbReference type="PRINTS" id="PR00463">
    <property type="entry name" value="EP450I"/>
</dbReference>
<dbReference type="PROSITE" id="PS00086">
    <property type="entry name" value="CYTOCHROME_P450"/>
    <property type="match status" value="1"/>
</dbReference>
<dbReference type="InterPro" id="IPR050121">
    <property type="entry name" value="Cytochrome_P450_monoxygenase"/>
</dbReference>
<reference evidence="8 9" key="1">
    <citation type="submission" date="2018-12" db="EMBL/GenBank/DDBJ databases">
        <title>Draft genome sequence of Xylaria grammica IHI A82.</title>
        <authorList>
            <person name="Buettner E."/>
            <person name="Kellner H."/>
        </authorList>
    </citation>
    <scope>NUCLEOTIDE SEQUENCE [LARGE SCALE GENOMIC DNA]</scope>
    <source>
        <strain evidence="8 9">IHI A82</strain>
    </source>
</reference>
<dbReference type="Gene3D" id="1.10.630.10">
    <property type="entry name" value="Cytochrome P450"/>
    <property type="match status" value="1"/>
</dbReference>
<dbReference type="PANTHER" id="PTHR24305:SF166">
    <property type="entry name" value="CYTOCHROME P450 12A4, MITOCHONDRIAL-RELATED"/>
    <property type="match status" value="1"/>
</dbReference>
<dbReference type="STRING" id="363999.A0A439D6I7"/>
<keyword evidence="5 6" id="KW-0408">Iron</keyword>
<comment type="caution">
    <text evidence="8">The sequence shown here is derived from an EMBL/GenBank/DDBJ whole genome shotgun (WGS) entry which is preliminary data.</text>
</comment>
<dbReference type="InterPro" id="IPR036396">
    <property type="entry name" value="Cyt_P450_sf"/>
</dbReference>
<protein>
    <recommendedName>
        <fullName evidence="10">Cytochrome P450</fullName>
    </recommendedName>
</protein>
<proteinExistence type="inferred from homology"/>
<evidence type="ECO:0000256" key="3">
    <source>
        <dbReference type="ARBA" id="ARBA00022617"/>
    </source>
</evidence>
<dbReference type="PRINTS" id="PR00385">
    <property type="entry name" value="P450"/>
</dbReference>
<dbReference type="CDD" id="cd11062">
    <property type="entry name" value="CYP58-like"/>
    <property type="match status" value="1"/>
</dbReference>
<feature type="binding site" description="axial binding residue" evidence="6">
    <location>
        <position position="449"/>
    </location>
    <ligand>
        <name>heme</name>
        <dbReference type="ChEBI" id="CHEBI:30413"/>
    </ligand>
    <ligandPart>
        <name>Fe</name>
        <dbReference type="ChEBI" id="CHEBI:18248"/>
    </ligandPart>
</feature>
<evidence type="ECO:0000256" key="4">
    <source>
        <dbReference type="ARBA" id="ARBA00022723"/>
    </source>
</evidence>
<evidence type="ECO:0000256" key="2">
    <source>
        <dbReference type="ARBA" id="ARBA00010617"/>
    </source>
</evidence>
<dbReference type="Proteomes" id="UP000286045">
    <property type="component" value="Unassembled WGS sequence"/>
</dbReference>
<dbReference type="InterPro" id="IPR017972">
    <property type="entry name" value="Cyt_P450_CS"/>
</dbReference>
<dbReference type="GO" id="GO:0016705">
    <property type="term" value="F:oxidoreductase activity, acting on paired donors, with incorporation or reduction of molecular oxygen"/>
    <property type="evidence" value="ECO:0007669"/>
    <property type="project" value="InterPro"/>
</dbReference>
<sequence length="485" mass="55579">MIYNAACAVWLLYALWTSVYRLFFHPLRRIPGPKLAALTQWVETYYECFKPPGGQFMWEYQKWHAKYGPIVRIGPNEVHIQDLRFYDMLYSNSRHSDKLKQLEHRFNNQMGTFSTPEHSLHRLRRTALNPFFSKRKIAQHSPNIQKHMDLLCERVKSEYFQNGSVLSVSNMWGAFNGDIVVGYCLEKGYDFITKPDFRSEFSDAMVNLLDPVHFITQFSWVIKAFKLLPAWMILIMSPAMASVHAFNDEMKEQILRAKSVHASGEKNPAVQQSLFTALFESDLPPSELETKRLQHEAIAVTGGGLETTTYALSVASYHILSNPRVLSRLKAELNEAIPDPRNIPSLDTLMQLPYLNCVMNESLRFSYGTPQRIPRLSPTPITYSGPNADYHIPVGSIVSMDNYTASHDPWAFPSPQEFRPERWEGNPRAPDGKPLTTYMIAFGRGTRSCVGMQLGYANLYIGLVSFFRRFDFSYPEQSLGLKVSE</sequence>
<dbReference type="Pfam" id="PF00067">
    <property type="entry name" value="p450"/>
    <property type="match status" value="1"/>
</dbReference>
<dbReference type="GO" id="GO:0005506">
    <property type="term" value="F:iron ion binding"/>
    <property type="evidence" value="ECO:0007669"/>
    <property type="project" value="InterPro"/>
</dbReference>
<dbReference type="EMBL" id="RYZI01000130">
    <property type="protein sequence ID" value="RWA10017.1"/>
    <property type="molecule type" value="Genomic_DNA"/>
</dbReference>
<comment type="similarity">
    <text evidence="2 7">Belongs to the cytochrome P450 family.</text>
</comment>
<dbReference type="AlphaFoldDB" id="A0A439D6I7"/>
<dbReference type="InterPro" id="IPR001128">
    <property type="entry name" value="Cyt_P450"/>
</dbReference>
<keyword evidence="3 6" id="KW-0349">Heme</keyword>
<evidence type="ECO:0008006" key="10">
    <source>
        <dbReference type="Google" id="ProtNLM"/>
    </source>
</evidence>
<evidence type="ECO:0000256" key="1">
    <source>
        <dbReference type="ARBA" id="ARBA00001971"/>
    </source>
</evidence>
<name>A0A439D6I7_9PEZI</name>
<keyword evidence="7" id="KW-0503">Monooxygenase</keyword>